<dbReference type="RefSeq" id="XP_038975894.1">
    <property type="nucleotide sequence ID" value="XM_039119966.1"/>
</dbReference>
<dbReference type="InterPro" id="IPR044440">
    <property type="entry name" value="GABAb_receptor_plant_PBP1"/>
</dbReference>
<keyword evidence="7 18" id="KW-1133">Transmembrane helix</keyword>
<dbReference type="FunFam" id="3.40.190.10:FF:000103">
    <property type="entry name" value="Glutamate receptor"/>
    <property type="match status" value="1"/>
</dbReference>
<feature type="transmembrane region" description="Helical" evidence="18">
    <location>
        <begin position="829"/>
        <end position="853"/>
    </location>
</feature>
<dbReference type="CDD" id="cd13686">
    <property type="entry name" value="GluR_Plant"/>
    <property type="match status" value="1"/>
</dbReference>
<feature type="signal peptide" evidence="19">
    <location>
        <begin position="1"/>
        <end position="18"/>
    </location>
</feature>
<dbReference type="SMART" id="SM00079">
    <property type="entry name" value="PBPe"/>
    <property type="match status" value="1"/>
</dbReference>
<comment type="function">
    <text evidence="14">Glutamate-gated receptor that probably acts as a non-selective cation channel. May be involved in light-signal transduction and calcium homeostasis via the regulation of calcium influx into cells.</text>
</comment>
<organism evidence="21 22">
    <name type="scientific">Phoenix dactylifera</name>
    <name type="common">Date palm</name>
    <dbReference type="NCBI Taxonomy" id="42345"/>
    <lineage>
        <taxon>Eukaryota</taxon>
        <taxon>Viridiplantae</taxon>
        <taxon>Streptophyta</taxon>
        <taxon>Embryophyta</taxon>
        <taxon>Tracheophyta</taxon>
        <taxon>Spermatophyta</taxon>
        <taxon>Magnoliopsida</taxon>
        <taxon>Liliopsida</taxon>
        <taxon>Arecaceae</taxon>
        <taxon>Coryphoideae</taxon>
        <taxon>Phoeniceae</taxon>
        <taxon>Phoenix</taxon>
    </lineage>
</organism>
<dbReference type="Gene3D" id="3.40.50.2300">
    <property type="match status" value="2"/>
</dbReference>
<evidence type="ECO:0000256" key="13">
    <source>
        <dbReference type="ARBA" id="ARBA00023303"/>
    </source>
</evidence>
<dbReference type="InterPro" id="IPR001320">
    <property type="entry name" value="Iontro_rcpt_C"/>
</dbReference>
<dbReference type="GO" id="GO:0015276">
    <property type="term" value="F:ligand-gated monoatomic ion channel activity"/>
    <property type="evidence" value="ECO:0007669"/>
    <property type="project" value="InterPro"/>
</dbReference>
<dbReference type="Pfam" id="PF00060">
    <property type="entry name" value="Lig_chan"/>
    <property type="match status" value="1"/>
</dbReference>
<name>A0A8B8ZX31_PHODC</name>
<evidence type="ECO:0000256" key="16">
    <source>
        <dbReference type="PIRSR" id="PIRSR037090-50"/>
    </source>
</evidence>
<evidence type="ECO:0000256" key="6">
    <source>
        <dbReference type="ARBA" id="ARBA00022729"/>
    </source>
</evidence>
<dbReference type="PANTHER" id="PTHR34836">
    <property type="entry name" value="OS06G0188250 PROTEIN"/>
    <property type="match status" value="1"/>
</dbReference>
<evidence type="ECO:0000256" key="14">
    <source>
        <dbReference type="ARBA" id="ARBA00049638"/>
    </source>
</evidence>
<comment type="subcellular location">
    <subcellularLocation>
        <location evidence="1">Membrane</location>
        <topology evidence="1">Multi-pass membrane protein</topology>
    </subcellularLocation>
</comment>
<evidence type="ECO:0000256" key="4">
    <source>
        <dbReference type="ARBA" id="ARBA00022448"/>
    </source>
</evidence>
<evidence type="ECO:0000256" key="2">
    <source>
        <dbReference type="ARBA" id="ARBA00008685"/>
    </source>
</evidence>
<protein>
    <recommendedName>
        <fullName evidence="15">Glutamate receptor</fullName>
    </recommendedName>
</protein>
<keyword evidence="12 15" id="KW-1071">Ligand-gated ion channel</keyword>
<feature type="region of interest" description="Disordered" evidence="17">
    <location>
        <begin position="943"/>
        <end position="963"/>
    </location>
</feature>
<dbReference type="FunFam" id="3.40.190.10:FF:000195">
    <property type="entry name" value="Glutamate receptor 2.7"/>
    <property type="match status" value="1"/>
</dbReference>
<feature type="transmembrane region" description="Helical" evidence="18">
    <location>
        <begin position="584"/>
        <end position="606"/>
    </location>
</feature>
<accession>A0A8B8ZX31</accession>
<dbReference type="FunFam" id="3.40.50.2300:FF:000195">
    <property type="entry name" value="Glutamate receptor"/>
    <property type="match status" value="1"/>
</dbReference>
<evidence type="ECO:0000256" key="17">
    <source>
        <dbReference type="SAM" id="MobiDB-lite"/>
    </source>
</evidence>
<dbReference type="FunFam" id="1.10.287.70:FF:000163">
    <property type="entry name" value="Glutamate receptor"/>
    <property type="match status" value="1"/>
</dbReference>
<dbReference type="AlphaFoldDB" id="A0A8B8ZX31"/>
<comment type="similarity">
    <text evidence="2 15">Belongs to the glutamate-gated ion channel (TC 1.A.10.1) family.</text>
</comment>
<dbReference type="SUPFAM" id="SSF53850">
    <property type="entry name" value="Periplasmic binding protein-like II"/>
    <property type="match status" value="1"/>
</dbReference>
<feature type="transmembrane region" description="Helical" evidence="18">
    <location>
        <begin position="648"/>
        <end position="666"/>
    </location>
</feature>
<keyword evidence="11" id="KW-0325">Glycoprotein</keyword>
<dbReference type="PRINTS" id="PR00248">
    <property type="entry name" value="GPCRMGR"/>
</dbReference>
<dbReference type="InterPro" id="IPR001828">
    <property type="entry name" value="ANF_lig-bd_rcpt"/>
</dbReference>
<reference evidence="22" key="1">
    <citation type="submission" date="2025-08" db="UniProtKB">
        <authorList>
            <consortium name="RefSeq"/>
        </authorList>
    </citation>
    <scope>IDENTIFICATION</scope>
    <source>
        <tissue evidence="22">Young leaves</tissue>
    </source>
</reference>
<evidence type="ECO:0000256" key="15">
    <source>
        <dbReference type="PIRNR" id="PIRNR037090"/>
    </source>
</evidence>
<dbReference type="PIRSF" id="PIRSF037090">
    <property type="entry name" value="Iontro_Glu-like_rcpt_pln"/>
    <property type="match status" value="1"/>
</dbReference>
<dbReference type="OrthoDB" id="5984008at2759"/>
<dbReference type="GO" id="GO:0004930">
    <property type="term" value="F:G protein-coupled receptor activity"/>
    <property type="evidence" value="ECO:0007669"/>
    <property type="project" value="InterPro"/>
</dbReference>
<evidence type="ECO:0000259" key="20">
    <source>
        <dbReference type="SMART" id="SM00079"/>
    </source>
</evidence>
<keyword evidence="8 15" id="KW-0406">Ion transport</keyword>
<keyword evidence="9 15" id="KW-0472">Membrane</keyword>
<gene>
    <name evidence="22" type="primary">LOC120106867</name>
</gene>
<proteinExistence type="inferred from homology"/>
<dbReference type="InterPro" id="IPR000337">
    <property type="entry name" value="GPCR_3"/>
</dbReference>
<dbReference type="FunFam" id="3.40.50.2300:FF:000169">
    <property type="entry name" value="Glutamate receptor"/>
    <property type="match status" value="1"/>
</dbReference>
<dbReference type="CDD" id="cd19990">
    <property type="entry name" value="PBP1_GABAb_receptor_plant"/>
    <property type="match status" value="1"/>
</dbReference>
<dbReference type="GO" id="GO:0016020">
    <property type="term" value="C:membrane"/>
    <property type="evidence" value="ECO:0007669"/>
    <property type="project" value="UniProtKB-SubCell"/>
</dbReference>
<dbReference type="PANTHER" id="PTHR34836:SF1">
    <property type="entry name" value="OS09G0428600 PROTEIN"/>
    <property type="match status" value="1"/>
</dbReference>
<comment type="function">
    <text evidence="15">Glutamate-gated receptor that probably acts as non-selective cation channel.</text>
</comment>
<sequence>MERATLLFFLLLSSIAKAQNGNGSNMIISVHVGLILDTGTLVGKMSQTSISMAINDFYAANSNYTTRLILHTEDGKEDAIGATSADFLHVHAAFKLLIDVGVQAIIGPQKSSQAVFISDLGNKTRVPIVSFSATSPSISPARAAYFVRTAFNDSSQVNAIAAIIKAFGWRRVTLVYEDTDYGTGIVPYLIDALQEIDAHVHHRSVIPLSVTDDQILGELYKLQTMQTRVFIVHMAPFLGTNFFLKANEAGMMTKGYVWIITDGLTNLLNSFDQSILDSMQGLLGVRPYVPKTRKLDELTIRWKRKFRQEHPDIEKAELSIFALWAYDTVWALAMAAEKVGITNSTFLQPQTTNNSGILDMLEFSETGPGLLKAILDTKFDGLSGELCLIDGQSQSPTFQIINVIGKGERVIGFWTPAHGISRTPNPISRTYSTSMINLSIIFWPGESTIVPKGWEIPTSEKKLKIGVPVKAEFHEFVKVERNPLTNATTMSGYCIDVFDAVMQALPYAIPYEYVPFENAAGDTAVTNHIWVRQNYDAVAGDVTIIANRSLYVDFTLPYTESGVVMIVPVKEDARKNAWIFLKPLTVDLWLATLAFFFFTGFVVWVVEHRINEEFRGHTSKQLGTIFYFAFSTLVFGHREKLESNLSKIVLIIWVFVVLILTSSYTASLTSMLTVEQLQPTVTGIKQLIKNGDYVGYQRGSFVKELLMQLHFDESKLRDLGSSDEYAEALSKGSHNNGVSAIFHEIPYVKSFLADHCSRYTMVGPAYKTAGFGFVFPKGSPLVPDVSRAVLNVTQGDKMVEIERKWIGYENTCQNQDMTLGSHSLNFNNFGGLFLTTGITSTSALLIFLAIFIYKNQDELKTMGSGYSIWTRVVVWSKYWDKKDLTSSTFKRDVPIGGSSYVGDSLVHRANMRASINADGSQSPISISEHSDLSIFLPYEGMTSQELGSPSIETQDTQASTEIY</sequence>
<keyword evidence="6 19" id="KW-0732">Signal</keyword>
<evidence type="ECO:0000256" key="9">
    <source>
        <dbReference type="ARBA" id="ARBA00023136"/>
    </source>
</evidence>
<evidence type="ECO:0000256" key="5">
    <source>
        <dbReference type="ARBA" id="ARBA00022692"/>
    </source>
</evidence>
<evidence type="ECO:0000313" key="21">
    <source>
        <dbReference type="Proteomes" id="UP000228380"/>
    </source>
</evidence>
<dbReference type="InterPro" id="IPR017103">
    <property type="entry name" value="Iontropic_Glu_rcpt_pln"/>
</dbReference>
<evidence type="ECO:0000256" key="19">
    <source>
        <dbReference type="SAM" id="SignalP"/>
    </source>
</evidence>
<keyword evidence="21" id="KW-1185">Reference proteome</keyword>
<dbReference type="InterPro" id="IPR028082">
    <property type="entry name" value="Peripla_BP_I"/>
</dbReference>
<evidence type="ECO:0000256" key="12">
    <source>
        <dbReference type="ARBA" id="ARBA00023286"/>
    </source>
</evidence>
<dbReference type="GeneID" id="120106867"/>
<keyword evidence="5 18" id="KW-0812">Transmembrane</keyword>
<dbReference type="InterPro" id="IPR015683">
    <property type="entry name" value="Ionotropic_Glu_rcpt"/>
</dbReference>
<dbReference type="Pfam" id="PF01094">
    <property type="entry name" value="ANF_receptor"/>
    <property type="match status" value="1"/>
</dbReference>
<feature type="chain" id="PRO_5034893449" description="Glutamate receptor" evidence="19">
    <location>
        <begin position="19"/>
        <end position="963"/>
    </location>
</feature>
<comment type="subunit">
    <text evidence="3">May form heteromers.</text>
</comment>
<dbReference type="Proteomes" id="UP000228380">
    <property type="component" value="Unplaced"/>
</dbReference>
<evidence type="ECO:0000313" key="22">
    <source>
        <dbReference type="RefSeq" id="XP_038975894.1"/>
    </source>
</evidence>
<dbReference type="KEGG" id="pda:120106867"/>
<keyword evidence="4 15" id="KW-0813">Transport</keyword>
<evidence type="ECO:0000256" key="7">
    <source>
        <dbReference type="ARBA" id="ARBA00022989"/>
    </source>
</evidence>
<feature type="domain" description="Ionotropic glutamate receptor C-terminal" evidence="20">
    <location>
        <begin position="462"/>
        <end position="808"/>
    </location>
</feature>
<evidence type="ECO:0000256" key="3">
    <source>
        <dbReference type="ARBA" id="ARBA00011095"/>
    </source>
</evidence>
<feature type="disulfide bond" evidence="16">
    <location>
        <begin position="756"/>
        <end position="812"/>
    </location>
</feature>
<evidence type="ECO:0000256" key="18">
    <source>
        <dbReference type="SAM" id="Phobius"/>
    </source>
</evidence>
<evidence type="ECO:0000256" key="8">
    <source>
        <dbReference type="ARBA" id="ARBA00023065"/>
    </source>
</evidence>
<keyword evidence="16" id="KW-1015">Disulfide bond</keyword>
<dbReference type="Gene3D" id="3.40.190.10">
    <property type="entry name" value="Periplasmic binding protein-like II"/>
    <property type="match status" value="2"/>
</dbReference>
<dbReference type="SUPFAM" id="SSF53822">
    <property type="entry name" value="Periplasmic binding protein-like I"/>
    <property type="match status" value="1"/>
</dbReference>
<evidence type="ECO:0000256" key="11">
    <source>
        <dbReference type="ARBA" id="ARBA00023180"/>
    </source>
</evidence>
<evidence type="ECO:0000256" key="1">
    <source>
        <dbReference type="ARBA" id="ARBA00004141"/>
    </source>
</evidence>
<dbReference type="Gene3D" id="1.10.287.70">
    <property type="match status" value="1"/>
</dbReference>
<evidence type="ECO:0000256" key="10">
    <source>
        <dbReference type="ARBA" id="ARBA00023170"/>
    </source>
</evidence>
<keyword evidence="13 15" id="KW-0407">Ion channel</keyword>
<keyword evidence="10 15" id="KW-0675">Receptor</keyword>